<keyword evidence="1 2" id="KW-0732">Signal</keyword>
<dbReference type="PROSITE" id="PS00562">
    <property type="entry name" value="CBM1_1"/>
    <property type="match status" value="1"/>
</dbReference>
<dbReference type="GO" id="GO:0005576">
    <property type="term" value="C:extracellular region"/>
    <property type="evidence" value="ECO:0007669"/>
    <property type="project" value="InterPro"/>
</dbReference>
<dbReference type="GO" id="GO:0030248">
    <property type="term" value="F:cellulose binding"/>
    <property type="evidence" value="ECO:0007669"/>
    <property type="project" value="InterPro"/>
</dbReference>
<name>A0AA40C8T2_9PEZI</name>
<gene>
    <name evidence="4" type="ORF">B0T17DRAFT_505986</name>
</gene>
<comment type="caution">
    <text evidence="4">The sequence shown here is derived from an EMBL/GenBank/DDBJ whole genome shotgun (WGS) entry which is preliminary data.</text>
</comment>
<dbReference type="EMBL" id="JAULSR010000002">
    <property type="protein sequence ID" value="KAK0629437.1"/>
    <property type="molecule type" value="Genomic_DNA"/>
</dbReference>
<dbReference type="PROSITE" id="PS51164">
    <property type="entry name" value="CBM1_2"/>
    <property type="match status" value="1"/>
</dbReference>
<dbReference type="InterPro" id="IPR000254">
    <property type="entry name" value="CBD"/>
</dbReference>
<evidence type="ECO:0000256" key="1">
    <source>
        <dbReference type="ARBA" id="ARBA00022729"/>
    </source>
</evidence>
<accession>A0AA40C8T2</accession>
<dbReference type="InterPro" id="IPR035971">
    <property type="entry name" value="CBD_sf"/>
</dbReference>
<dbReference type="AlphaFoldDB" id="A0AA40C8T2"/>
<dbReference type="SUPFAM" id="SSF57180">
    <property type="entry name" value="Cellulose-binding domain"/>
    <property type="match status" value="1"/>
</dbReference>
<dbReference type="Pfam" id="PF00734">
    <property type="entry name" value="CBM_1"/>
    <property type="match status" value="1"/>
</dbReference>
<protein>
    <recommendedName>
        <fullName evidence="3">CBM1 domain-containing protein</fullName>
    </recommendedName>
</protein>
<feature type="chain" id="PRO_5041471213" description="CBM1 domain-containing protein" evidence="2">
    <location>
        <begin position="18"/>
        <end position="151"/>
    </location>
</feature>
<dbReference type="SMART" id="SM00236">
    <property type="entry name" value="fCBD"/>
    <property type="match status" value="1"/>
</dbReference>
<sequence>MVKPSALLFVFAGTSTAQRWTRTWTWRPTSSQKPTSTQVQAGPGATQTLYGQCGGQTWSGPVACPTGAYCKNDGNPWYSQCVALEGADPPVPGGSSTTVITKTLTTTVIVGGPSPTTISTKITYLTPKPTSTSVVTVTLVPDEPCEDEYYC</sequence>
<organism evidence="4 5">
    <name type="scientific">Bombardia bombarda</name>
    <dbReference type="NCBI Taxonomy" id="252184"/>
    <lineage>
        <taxon>Eukaryota</taxon>
        <taxon>Fungi</taxon>
        <taxon>Dikarya</taxon>
        <taxon>Ascomycota</taxon>
        <taxon>Pezizomycotina</taxon>
        <taxon>Sordariomycetes</taxon>
        <taxon>Sordariomycetidae</taxon>
        <taxon>Sordariales</taxon>
        <taxon>Lasiosphaeriaceae</taxon>
        <taxon>Bombardia</taxon>
    </lineage>
</organism>
<evidence type="ECO:0000313" key="5">
    <source>
        <dbReference type="Proteomes" id="UP001174934"/>
    </source>
</evidence>
<reference evidence="4" key="1">
    <citation type="submission" date="2023-06" db="EMBL/GenBank/DDBJ databases">
        <title>Genome-scale phylogeny and comparative genomics of the fungal order Sordariales.</title>
        <authorList>
            <consortium name="Lawrence Berkeley National Laboratory"/>
            <person name="Hensen N."/>
            <person name="Bonometti L."/>
            <person name="Westerberg I."/>
            <person name="Brannstrom I.O."/>
            <person name="Guillou S."/>
            <person name="Cros-Aarteil S."/>
            <person name="Calhoun S."/>
            <person name="Haridas S."/>
            <person name="Kuo A."/>
            <person name="Mondo S."/>
            <person name="Pangilinan J."/>
            <person name="Riley R."/>
            <person name="LaButti K."/>
            <person name="Andreopoulos B."/>
            <person name="Lipzen A."/>
            <person name="Chen C."/>
            <person name="Yanf M."/>
            <person name="Daum C."/>
            <person name="Ng V."/>
            <person name="Clum A."/>
            <person name="Steindorff A."/>
            <person name="Ohm R."/>
            <person name="Martin F."/>
            <person name="Silar P."/>
            <person name="Natvig D."/>
            <person name="Lalanne C."/>
            <person name="Gautier V."/>
            <person name="Ament-velasquez S.L."/>
            <person name="Kruys A."/>
            <person name="Hutchinson M.I."/>
            <person name="Powell A.J."/>
            <person name="Barry K."/>
            <person name="Miller A.N."/>
            <person name="Grigoriev I.V."/>
            <person name="Debuchy R."/>
            <person name="Gladieux P."/>
            <person name="Thoren M.H."/>
            <person name="Johannesson H."/>
        </authorList>
    </citation>
    <scope>NUCLEOTIDE SEQUENCE</scope>
    <source>
        <strain evidence="4">SMH3391-2</strain>
    </source>
</reference>
<evidence type="ECO:0000259" key="3">
    <source>
        <dbReference type="PROSITE" id="PS51164"/>
    </source>
</evidence>
<feature type="domain" description="CBM1" evidence="3">
    <location>
        <begin position="45"/>
        <end position="82"/>
    </location>
</feature>
<evidence type="ECO:0000256" key="2">
    <source>
        <dbReference type="SAM" id="SignalP"/>
    </source>
</evidence>
<dbReference type="GO" id="GO:0005975">
    <property type="term" value="P:carbohydrate metabolic process"/>
    <property type="evidence" value="ECO:0007669"/>
    <property type="project" value="InterPro"/>
</dbReference>
<dbReference type="Proteomes" id="UP001174934">
    <property type="component" value="Unassembled WGS sequence"/>
</dbReference>
<evidence type="ECO:0000313" key="4">
    <source>
        <dbReference type="EMBL" id="KAK0629437.1"/>
    </source>
</evidence>
<feature type="signal peptide" evidence="2">
    <location>
        <begin position="1"/>
        <end position="17"/>
    </location>
</feature>
<proteinExistence type="predicted"/>
<keyword evidence="5" id="KW-1185">Reference proteome</keyword>